<evidence type="ECO:0000313" key="2">
    <source>
        <dbReference type="Proteomes" id="UP001195483"/>
    </source>
</evidence>
<reference evidence="1" key="3">
    <citation type="submission" date="2023-05" db="EMBL/GenBank/DDBJ databases">
        <authorList>
            <person name="Smith C.H."/>
        </authorList>
    </citation>
    <scope>NUCLEOTIDE SEQUENCE</scope>
    <source>
        <strain evidence="1">CHS0354</strain>
        <tissue evidence="1">Mantle</tissue>
    </source>
</reference>
<sequence length="78" mass="8801">MKQNPDVMLYIPDDNRSNTFVLVKRDESSGKSDHYCIVPEQADADDQKDQRTRLYPIYIWRIALGTGGSNGMSPGPIN</sequence>
<comment type="caution">
    <text evidence="1">The sequence shown here is derived from an EMBL/GenBank/DDBJ whole genome shotgun (WGS) entry which is preliminary data.</text>
</comment>
<keyword evidence="2" id="KW-1185">Reference proteome</keyword>
<dbReference type="AlphaFoldDB" id="A0AAE0VQ35"/>
<reference evidence="1" key="2">
    <citation type="journal article" date="2021" name="Genome Biol. Evol.">
        <title>Developing a high-quality reference genome for a parasitic bivalve with doubly uniparental inheritance (Bivalvia: Unionida).</title>
        <authorList>
            <person name="Smith C.H."/>
        </authorList>
    </citation>
    <scope>NUCLEOTIDE SEQUENCE</scope>
    <source>
        <strain evidence="1">CHS0354</strain>
        <tissue evidence="1">Mantle</tissue>
    </source>
</reference>
<name>A0AAE0VQ35_9BIVA</name>
<protein>
    <submittedName>
        <fullName evidence="1">Uncharacterized protein</fullName>
    </submittedName>
</protein>
<reference evidence="1" key="1">
    <citation type="journal article" date="2021" name="Genome Biol. Evol.">
        <title>A High-Quality Reference Genome for a Parasitic Bivalve with Doubly Uniparental Inheritance (Bivalvia: Unionida).</title>
        <authorList>
            <person name="Smith C.H."/>
        </authorList>
    </citation>
    <scope>NUCLEOTIDE SEQUENCE</scope>
    <source>
        <strain evidence="1">CHS0354</strain>
    </source>
</reference>
<accession>A0AAE0VQ35</accession>
<gene>
    <name evidence="1" type="ORF">CHS0354_004245</name>
</gene>
<organism evidence="1 2">
    <name type="scientific">Potamilus streckersoni</name>
    <dbReference type="NCBI Taxonomy" id="2493646"/>
    <lineage>
        <taxon>Eukaryota</taxon>
        <taxon>Metazoa</taxon>
        <taxon>Spiralia</taxon>
        <taxon>Lophotrochozoa</taxon>
        <taxon>Mollusca</taxon>
        <taxon>Bivalvia</taxon>
        <taxon>Autobranchia</taxon>
        <taxon>Heteroconchia</taxon>
        <taxon>Palaeoheterodonta</taxon>
        <taxon>Unionida</taxon>
        <taxon>Unionoidea</taxon>
        <taxon>Unionidae</taxon>
        <taxon>Ambleminae</taxon>
        <taxon>Lampsilini</taxon>
        <taxon>Potamilus</taxon>
    </lineage>
</organism>
<proteinExistence type="predicted"/>
<evidence type="ECO:0000313" key="1">
    <source>
        <dbReference type="EMBL" id="KAK3585062.1"/>
    </source>
</evidence>
<dbReference type="EMBL" id="JAEAOA010000324">
    <property type="protein sequence ID" value="KAK3585062.1"/>
    <property type="molecule type" value="Genomic_DNA"/>
</dbReference>
<dbReference type="Proteomes" id="UP001195483">
    <property type="component" value="Unassembled WGS sequence"/>
</dbReference>